<keyword evidence="3" id="KW-1185">Reference proteome</keyword>
<reference evidence="2 3" key="1">
    <citation type="journal article" date="2015" name="PLoS Pathog.">
        <title>Leptomonas seymouri: Adaptations to the Dixenous Life Cycle Analyzed by Genome Sequencing, Transcriptome Profiling and Co-infection with Leishmania donovani.</title>
        <authorList>
            <person name="Kraeva N."/>
            <person name="Butenko A."/>
            <person name="Hlavacova J."/>
            <person name="Kostygov A."/>
            <person name="Myskova J."/>
            <person name="Grybchuk D."/>
            <person name="Lestinova T."/>
            <person name="Votypka J."/>
            <person name="Volf P."/>
            <person name="Opperdoes F."/>
            <person name="Flegontov P."/>
            <person name="Lukes J."/>
            <person name="Yurchenko V."/>
        </authorList>
    </citation>
    <scope>NUCLEOTIDE SEQUENCE [LARGE SCALE GENOMIC DNA]</scope>
    <source>
        <strain evidence="2 3">ATCC 30220</strain>
    </source>
</reference>
<evidence type="ECO:0000313" key="2">
    <source>
        <dbReference type="EMBL" id="KPI88562.1"/>
    </source>
</evidence>
<evidence type="ECO:0000256" key="1">
    <source>
        <dbReference type="SAM" id="MobiDB-lite"/>
    </source>
</evidence>
<dbReference type="EMBL" id="LJSK01000047">
    <property type="protein sequence ID" value="KPI88562.1"/>
    <property type="molecule type" value="Genomic_DNA"/>
</dbReference>
<gene>
    <name evidence="2" type="ORF">ABL78_2374</name>
</gene>
<proteinExistence type="predicted"/>
<sequence>MRNSETNDTVTAESLQERLSELRTLWQTTKKTDSGFTGVSEDGEKVEGGNSGITEGVEPIPETPPALTSVHGFQPTKPILPPLRSPQLRHPCTMPMDAAMVSAPATGSCESVASTNAPFLPHTPSALSTGTPRARQKALQASGAKTPECAPVGTIALPPLNAHANLPL</sequence>
<comment type="caution">
    <text evidence="2">The sequence shown here is derived from an EMBL/GenBank/DDBJ whole genome shotgun (WGS) entry which is preliminary data.</text>
</comment>
<protein>
    <submittedName>
        <fullName evidence="2">Uncharacterized protein</fullName>
    </submittedName>
</protein>
<accession>A0A0N1PDA6</accession>
<feature type="region of interest" description="Disordered" evidence="1">
    <location>
        <begin position="32"/>
        <end position="89"/>
    </location>
</feature>
<dbReference type="AlphaFoldDB" id="A0A0N1PDA6"/>
<name>A0A0N1PDA6_LEPSE</name>
<dbReference type="OMA" id="LWQTTKK"/>
<dbReference type="OrthoDB" id="259715at2759"/>
<evidence type="ECO:0000313" key="3">
    <source>
        <dbReference type="Proteomes" id="UP000038009"/>
    </source>
</evidence>
<dbReference type="VEuPathDB" id="TriTrypDB:Lsey_0047_0430"/>
<organism evidence="2 3">
    <name type="scientific">Leptomonas seymouri</name>
    <dbReference type="NCBI Taxonomy" id="5684"/>
    <lineage>
        <taxon>Eukaryota</taxon>
        <taxon>Discoba</taxon>
        <taxon>Euglenozoa</taxon>
        <taxon>Kinetoplastea</taxon>
        <taxon>Metakinetoplastina</taxon>
        <taxon>Trypanosomatida</taxon>
        <taxon>Trypanosomatidae</taxon>
        <taxon>Leishmaniinae</taxon>
        <taxon>Leptomonas</taxon>
    </lineage>
</organism>
<dbReference type="Proteomes" id="UP000038009">
    <property type="component" value="Unassembled WGS sequence"/>
</dbReference>